<organism evidence="9">
    <name type="scientific">candidate division WOR-3 bacterium</name>
    <dbReference type="NCBI Taxonomy" id="2052148"/>
    <lineage>
        <taxon>Bacteria</taxon>
        <taxon>Bacteria division WOR-3</taxon>
    </lineage>
</organism>
<keyword evidence="3" id="KW-0949">S-adenosyl-L-methionine</keyword>
<evidence type="ECO:0000256" key="5">
    <source>
        <dbReference type="ARBA" id="ARBA00023004"/>
    </source>
</evidence>
<dbReference type="Gene3D" id="3.20.20.70">
    <property type="entry name" value="Aldolase class I"/>
    <property type="match status" value="1"/>
</dbReference>
<dbReference type="PANTHER" id="PTHR43583">
    <property type="entry name" value="2-IMINOACETATE SYNTHASE"/>
    <property type="match status" value="1"/>
</dbReference>
<comment type="cofactor">
    <cofactor evidence="1">
        <name>[4Fe-4S] cluster</name>
        <dbReference type="ChEBI" id="CHEBI:49883"/>
    </cofactor>
</comment>
<keyword evidence="4" id="KW-0479">Metal-binding</keyword>
<evidence type="ECO:0000256" key="3">
    <source>
        <dbReference type="ARBA" id="ARBA00022691"/>
    </source>
</evidence>
<protein>
    <submittedName>
        <fullName evidence="9">[FeFe] hydrogenase H-cluster radical SAM maturase HydG</fullName>
    </submittedName>
</protein>
<gene>
    <name evidence="9" type="primary">hydG</name>
    <name evidence="9" type="ORF">ENS15_02520</name>
</gene>
<evidence type="ECO:0000256" key="2">
    <source>
        <dbReference type="ARBA" id="ARBA00022485"/>
    </source>
</evidence>
<evidence type="ECO:0000256" key="1">
    <source>
        <dbReference type="ARBA" id="ARBA00001966"/>
    </source>
</evidence>
<dbReference type="InterPro" id="IPR024007">
    <property type="entry name" value="FeFe-hyd_mat_HydG"/>
</dbReference>
<feature type="domain" description="Radical SAM core" evidence="8">
    <location>
        <begin position="73"/>
        <end position="305"/>
    </location>
</feature>
<dbReference type="SFLD" id="SFLDS00029">
    <property type="entry name" value="Radical_SAM"/>
    <property type="match status" value="1"/>
</dbReference>
<dbReference type="NCBIfam" id="TIGR03955">
    <property type="entry name" value="rSAM_HydG"/>
    <property type="match status" value="1"/>
</dbReference>
<accession>A0A7C3J5U0</accession>
<dbReference type="InterPro" id="IPR058240">
    <property type="entry name" value="rSAM_sf"/>
</dbReference>
<dbReference type="SFLD" id="SFLDF00319">
    <property type="entry name" value="Fe_hydrogenase_maturase_(HydG"/>
    <property type="match status" value="1"/>
</dbReference>
<dbReference type="SFLD" id="SFLDG01081">
    <property type="entry name" value="cleavage_of_the_Ca-Cb_bond_in"/>
    <property type="match status" value="1"/>
</dbReference>
<dbReference type="AlphaFoldDB" id="A0A7C3J5U0"/>
<evidence type="ECO:0000256" key="4">
    <source>
        <dbReference type="ARBA" id="ARBA00022723"/>
    </source>
</evidence>
<dbReference type="InterPro" id="IPR010722">
    <property type="entry name" value="BATS_dom"/>
</dbReference>
<dbReference type="SUPFAM" id="SSF102114">
    <property type="entry name" value="Radical SAM enzymes"/>
    <property type="match status" value="1"/>
</dbReference>
<name>A0A7C3J5U0_UNCW3</name>
<dbReference type="SMART" id="SM00729">
    <property type="entry name" value="Elp3"/>
    <property type="match status" value="1"/>
</dbReference>
<dbReference type="InterPro" id="IPR007197">
    <property type="entry name" value="rSAM"/>
</dbReference>
<sequence length="465" mass="53558">MSELKDFIDQDYLESLIKENRKPSRSEVLEVLKKGEEKKGLSVEDVFVLLQNDDEELKEMMFSLALKIKEEIYGNRLVIFAPLYVTNECGNICAYCGFRADNKELHRRTLNFDEIKEEVKILEDQGHKRILMVYGEHPKFKVEWIKETILAAYSVKSGNGEIRRINVNVAPMDVEDFRILKSSGIGTYQCFQETYHRKTYEKVHIGGKKRDYLYRLYALDRAQEAGIDDVAMGVLFGLYDYRFEVMALIQHAFHLEKVFGVGPHTISFPRIEPALGAPLSEHPPVEIKDEDFKKVVAILRIAVPYTGLILTTRETASFRRELFKLGVSQISAGSRTYPGAYHDALTNKPDMQQFTIGDTRSLDEVIYDIATHGYIPSFCTSCYRSGRTGANFMSEAKGEHIHTFCQPNALLTFTEYLEDYASERTKEVGYKLVEEEVLKMEDSPLKKKFIEKLKKTKEGKRDLYF</sequence>
<dbReference type="CDD" id="cd01335">
    <property type="entry name" value="Radical_SAM"/>
    <property type="match status" value="1"/>
</dbReference>
<dbReference type="InterPro" id="IPR013785">
    <property type="entry name" value="Aldolase_TIM"/>
</dbReference>
<dbReference type="GO" id="GO:0044272">
    <property type="term" value="P:sulfur compound biosynthetic process"/>
    <property type="evidence" value="ECO:0007669"/>
    <property type="project" value="UniProtKB-ARBA"/>
</dbReference>
<evidence type="ECO:0000259" key="8">
    <source>
        <dbReference type="PROSITE" id="PS51918"/>
    </source>
</evidence>
<keyword evidence="6" id="KW-0411">Iron-sulfur</keyword>
<dbReference type="GO" id="GO:0046872">
    <property type="term" value="F:metal ion binding"/>
    <property type="evidence" value="ECO:0007669"/>
    <property type="project" value="UniProtKB-KW"/>
</dbReference>
<evidence type="ECO:0000256" key="6">
    <source>
        <dbReference type="ARBA" id="ARBA00023014"/>
    </source>
</evidence>
<keyword evidence="5" id="KW-0408">Iron</keyword>
<dbReference type="GO" id="GO:0042364">
    <property type="term" value="P:water-soluble vitamin biosynthetic process"/>
    <property type="evidence" value="ECO:0007669"/>
    <property type="project" value="UniProtKB-ARBA"/>
</dbReference>
<dbReference type="Pfam" id="PF06968">
    <property type="entry name" value="BATS"/>
    <property type="match status" value="1"/>
</dbReference>
<proteinExistence type="predicted"/>
<dbReference type="PANTHER" id="PTHR43583:SF2">
    <property type="entry name" value="THIAZOLE BIOSYNTHESIS PROTEIN"/>
    <property type="match status" value="1"/>
</dbReference>
<dbReference type="GO" id="GO:0051539">
    <property type="term" value="F:4 iron, 4 sulfur cluster binding"/>
    <property type="evidence" value="ECO:0007669"/>
    <property type="project" value="UniProtKB-KW"/>
</dbReference>
<evidence type="ECO:0000313" key="9">
    <source>
        <dbReference type="EMBL" id="HFK23516.1"/>
    </source>
</evidence>
<comment type="cofactor">
    <cofactor evidence="7">
        <name>[2Fe-2S] cluster</name>
        <dbReference type="ChEBI" id="CHEBI:190135"/>
    </cofactor>
</comment>
<dbReference type="SFLD" id="SFLDG01060">
    <property type="entry name" value="BATS_domain_containing"/>
    <property type="match status" value="1"/>
</dbReference>
<comment type="caution">
    <text evidence="9">The sequence shown here is derived from an EMBL/GenBank/DDBJ whole genome shotgun (WGS) entry which is preliminary data.</text>
</comment>
<reference evidence="9" key="1">
    <citation type="journal article" date="2020" name="mSystems">
        <title>Genome- and Community-Level Interaction Insights into Carbon Utilization and Element Cycling Functions of Hydrothermarchaeota in Hydrothermal Sediment.</title>
        <authorList>
            <person name="Zhou Z."/>
            <person name="Liu Y."/>
            <person name="Xu W."/>
            <person name="Pan J."/>
            <person name="Luo Z.H."/>
            <person name="Li M."/>
        </authorList>
    </citation>
    <scope>NUCLEOTIDE SEQUENCE [LARGE SCALE GENOMIC DNA]</scope>
    <source>
        <strain evidence="9">SpSt-464</strain>
    </source>
</reference>
<dbReference type="SMART" id="SM00876">
    <property type="entry name" value="BATS"/>
    <property type="match status" value="1"/>
</dbReference>
<dbReference type="InterPro" id="IPR006638">
    <property type="entry name" value="Elp3/MiaA/NifB-like_rSAM"/>
</dbReference>
<keyword evidence="2" id="KW-0004">4Fe-4S</keyword>
<dbReference type="GO" id="GO:0003824">
    <property type="term" value="F:catalytic activity"/>
    <property type="evidence" value="ECO:0007669"/>
    <property type="project" value="InterPro"/>
</dbReference>
<dbReference type="InterPro" id="IPR034428">
    <property type="entry name" value="ThiH/NoCL/HydG-like"/>
</dbReference>
<dbReference type="PROSITE" id="PS51918">
    <property type="entry name" value="RADICAL_SAM"/>
    <property type="match status" value="1"/>
</dbReference>
<evidence type="ECO:0000256" key="7">
    <source>
        <dbReference type="ARBA" id="ARBA00034078"/>
    </source>
</evidence>
<dbReference type="Pfam" id="PF04055">
    <property type="entry name" value="Radical_SAM"/>
    <property type="match status" value="1"/>
</dbReference>
<dbReference type="EMBL" id="DSTT01000003">
    <property type="protein sequence ID" value="HFK23516.1"/>
    <property type="molecule type" value="Genomic_DNA"/>
</dbReference>